<organism evidence="2 3">
    <name type="scientific">Luteococcus japonicus</name>
    <dbReference type="NCBI Taxonomy" id="33984"/>
    <lineage>
        <taxon>Bacteria</taxon>
        <taxon>Bacillati</taxon>
        <taxon>Actinomycetota</taxon>
        <taxon>Actinomycetes</taxon>
        <taxon>Propionibacteriales</taxon>
        <taxon>Propionibacteriaceae</taxon>
        <taxon>Luteococcus</taxon>
    </lineage>
</organism>
<evidence type="ECO:0000313" key="2">
    <source>
        <dbReference type="EMBL" id="ROR55390.1"/>
    </source>
</evidence>
<comment type="caution">
    <text evidence="2">The sequence shown here is derived from an EMBL/GenBank/DDBJ whole genome shotgun (WGS) entry which is preliminary data.</text>
</comment>
<evidence type="ECO:0000313" key="3">
    <source>
        <dbReference type="Proteomes" id="UP000275749"/>
    </source>
</evidence>
<protein>
    <submittedName>
        <fullName evidence="2">Uncharacterized protein</fullName>
    </submittedName>
</protein>
<evidence type="ECO:0000256" key="1">
    <source>
        <dbReference type="SAM" id="MobiDB-lite"/>
    </source>
</evidence>
<dbReference type="Proteomes" id="UP000275749">
    <property type="component" value="Unassembled WGS sequence"/>
</dbReference>
<gene>
    <name evidence="2" type="ORF">EDD41_2656</name>
</gene>
<feature type="region of interest" description="Disordered" evidence="1">
    <location>
        <begin position="1"/>
        <end position="34"/>
    </location>
</feature>
<dbReference type="EMBL" id="RKHG01000001">
    <property type="protein sequence ID" value="ROR55390.1"/>
    <property type="molecule type" value="Genomic_DNA"/>
</dbReference>
<accession>A0A3N1ZX14</accession>
<name>A0A3N1ZX14_9ACTN</name>
<reference evidence="2 3" key="1">
    <citation type="submission" date="2018-11" db="EMBL/GenBank/DDBJ databases">
        <title>Sequencing the genomes of 1000 actinobacteria strains.</title>
        <authorList>
            <person name="Klenk H.-P."/>
        </authorList>
    </citation>
    <scope>NUCLEOTIDE SEQUENCE [LARGE SCALE GENOMIC DNA]</scope>
    <source>
        <strain evidence="2 3">DSM 10546</strain>
    </source>
</reference>
<dbReference type="AlphaFoldDB" id="A0A3N1ZX14"/>
<proteinExistence type="predicted"/>
<sequence length="97" mass="10576">MFSTLPKRVQTANAEPRRRQDGRASVGGRADEESHSWQWTLCAGLPFLPLYAACAAWSAVRHGNPASANFFECQADLADGGYHPERQPRNAPGPAPQ</sequence>